<evidence type="ECO:0000313" key="2">
    <source>
        <dbReference type="EMBL" id="MDP9647029.1"/>
    </source>
</evidence>
<gene>
    <name evidence="2" type="ORF">J2793_002475</name>
</gene>
<feature type="compositionally biased region" description="Pro residues" evidence="1">
    <location>
        <begin position="46"/>
        <end position="63"/>
    </location>
</feature>
<dbReference type="AlphaFoldDB" id="A0AB73IAR5"/>
<organism evidence="2 3">
    <name type="scientific">Paraburkholderia caledonica</name>
    <dbReference type="NCBI Taxonomy" id="134536"/>
    <lineage>
        <taxon>Bacteria</taxon>
        <taxon>Pseudomonadati</taxon>
        <taxon>Pseudomonadota</taxon>
        <taxon>Betaproteobacteria</taxon>
        <taxon>Burkholderiales</taxon>
        <taxon>Burkholderiaceae</taxon>
        <taxon>Paraburkholderia</taxon>
    </lineage>
</organism>
<dbReference type="RefSeq" id="WP_214880448.1">
    <property type="nucleotide sequence ID" value="NZ_JAURTK010000003.1"/>
</dbReference>
<evidence type="ECO:0008006" key="4">
    <source>
        <dbReference type="Google" id="ProtNLM"/>
    </source>
</evidence>
<evidence type="ECO:0000313" key="3">
    <source>
        <dbReference type="Proteomes" id="UP001229486"/>
    </source>
</evidence>
<name>A0AB73IAR5_9BURK</name>
<dbReference type="EMBL" id="JAURTK010000003">
    <property type="protein sequence ID" value="MDP9647029.1"/>
    <property type="molecule type" value="Genomic_DNA"/>
</dbReference>
<reference evidence="2" key="1">
    <citation type="submission" date="2023-07" db="EMBL/GenBank/DDBJ databases">
        <title>Sorghum-associated microbial communities from plants grown in Nebraska, USA.</title>
        <authorList>
            <person name="Schachtman D."/>
        </authorList>
    </citation>
    <scope>NUCLEOTIDE SEQUENCE</scope>
    <source>
        <strain evidence="2">DS1061</strain>
    </source>
</reference>
<evidence type="ECO:0000256" key="1">
    <source>
        <dbReference type="SAM" id="MobiDB-lite"/>
    </source>
</evidence>
<dbReference type="Proteomes" id="UP001229486">
    <property type="component" value="Unassembled WGS sequence"/>
</dbReference>
<feature type="region of interest" description="Disordered" evidence="1">
    <location>
        <begin position="1"/>
        <end position="70"/>
    </location>
</feature>
<proteinExistence type="predicted"/>
<sequence length="70" mass="7065">MAGSNSHDGAAFVMHTPMPPEVDPEAPPPPNIDPDPPATPDDDPGGLPPAAPEGDPPAKPPPMRASSRLA</sequence>
<comment type="caution">
    <text evidence="2">The sequence shown here is derived from an EMBL/GenBank/DDBJ whole genome shotgun (WGS) entry which is preliminary data.</text>
</comment>
<protein>
    <recommendedName>
        <fullName evidence="4">Stereocilin</fullName>
    </recommendedName>
</protein>
<feature type="compositionally biased region" description="Pro residues" evidence="1">
    <location>
        <begin position="17"/>
        <end position="39"/>
    </location>
</feature>
<accession>A0AB73IAR5</accession>